<dbReference type="EMBL" id="CM046391">
    <property type="protein sequence ID" value="KAI8560534.1"/>
    <property type="molecule type" value="Genomic_DNA"/>
</dbReference>
<dbReference type="Proteomes" id="UP001062846">
    <property type="component" value="Chromosome 4"/>
</dbReference>
<organism evidence="1 2">
    <name type="scientific">Rhododendron molle</name>
    <name type="common">Chinese azalea</name>
    <name type="synonym">Azalea mollis</name>
    <dbReference type="NCBI Taxonomy" id="49168"/>
    <lineage>
        <taxon>Eukaryota</taxon>
        <taxon>Viridiplantae</taxon>
        <taxon>Streptophyta</taxon>
        <taxon>Embryophyta</taxon>
        <taxon>Tracheophyta</taxon>
        <taxon>Spermatophyta</taxon>
        <taxon>Magnoliopsida</taxon>
        <taxon>eudicotyledons</taxon>
        <taxon>Gunneridae</taxon>
        <taxon>Pentapetalae</taxon>
        <taxon>asterids</taxon>
        <taxon>Ericales</taxon>
        <taxon>Ericaceae</taxon>
        <taxon>Ericoideae</taxon>
        <taxon>Rhodoreae</taxon>
        <taxon>Rhododendron</taxon>
    </lineage>
</organism>
<keyword evidence="2" id="KW-1185">Reference proteome</keyword>
<protein>
    <submittedName>
        <fullName evidence="1">Uncharacterized protein</fullName>
    </submittedName>
</protein>
<gene>
    <name evidence="1" type="ORF">RHMOL_Rhmol04G0264300</name>
</gene>
<evidence type="ECO:0000313" key="2">
    <source>
        <dbReference type="Proteomes" id="UP001062846"/>
    </source>
</evidence>
<comment type="caution">
    <text evidence="1">The sequence shown here is derived from an EMBL/GenBank/DDBJ whole genome shotgun (WGS) entry which is preliminary data.</text>
</comment>
<proteinExistence type="predicted"/>
<evidence type="ECO:0000313" key="1">
    <source>
        <dbReference type="EMBL" id="KAI8560534.1"/>
    </source>
</evidence>
<accession>A0ACC0P5P5</accession>
<sequence length="204" mass="23196">MAMQVWVEYDGGKKEMNVTMAPVHVPKPSTPLLTLSKDLSPILNQTIFVLEFGVLSGVVYYVRRKRKFAEVLEDWELDYGPHRFKYKDLYIATKGFGENELLGSGGFGEILRTVDPKLGDQYVEEEVELVLKLGLWCLHFEPVARPSMRQVMQYLERDIPLPKLKLMGNSATGLMFAHREEFDDFAMSNPQLSSVAESFLSGGR</sequence>
<reference evidence="1" key="1">
    <citation type="submission" date="2022-02" db="EMBL/GenBank/DDBJ databases">
        <title>Plant Genome Project.</title>
        <authorList>
            <person name="Zhang R.-G."/>
        </authorList>
    </citation>
    <scope>NUCLEOTIDE SEQUENCE</scope>
    <source>
        <strain evidence="1">AT1</strain>
    </source>
</reference>
<name>A0ACC0P5P5_RHOML</name>